<reference evidence="2" key="3">
    <citation type="submission" date="2023-03" db="UniProtKB">
        <authorList>
            <consortium name="EnsemblPlants"/>
        </authorList>
    </citation>
    <scope>IDENTIFICATION</scope>
    <source>
        <strain evidence="2">cv. Chiifu-401-42</strain>
    </source>
</reference>
<dbReference type="HOGENOM" id="CLU_1442959_0_0_1"/>
<name>M4E5E2_BRACM</name>
<evidence type="ECO:0000256" key="1">
    <source>
        <dbReference type="SAM" id="MobiDB-lite"/>
    </source>
</evidence>
<sequence>MIMLFVSQRSLSQRQVAAIIMSSCFERRSSCRKRYKRQKPERFSTSSQPDEHTNQQLAQHTRSQHKTLVGNSSAPFVGGAAETLEEDSDFEFLNNFKGAAQILECGDEVIKSVGIDLDNVYLWRQFFVSILPTLVVLLRATVEGEVICGDDSWGVFFSFITGSTSTKHRSFTPVSKRSSQGDIRRQQR</sequence>
<feature type="compositionally biased region" description="Polar residues" evidence="1">
    <location>
        <begin position="172"/>
        <end position="181"/>
    </location>
</feature>
<dbReference type="InParanoid" id="M4E5E2"/>
<keyword evidence="3" id="KW-1185">Reference proteome</keyword>
<dbReference type="EnsemblPlants" id="Bra023996.1">
    <property type="protein sequence ID" value="Bra023996.1-P"/>
    <property type="gene ID" value="Bra023996"/>
</dbReference>
<proteinExistence type="predicted"/>
<accession>M4E5E2</accession>
<evidence type="ECO:0000313" key="2">
    <source>
        <dbReference type="EnsemblPlants" id="Bra023996.1-P"/>
    </source>
</evidence>
<reference evidence="2 3" key="1">
    <citation type="journal article" date="2011" name="Nat. Genet.">
        <title>The genome of the mesopolyploid crop species Brassica rapa.</title>
        <authorList>
            <consortium name="Brassica rapa Genome Sequencing Project Consortium"/>
            <person name="Wang X."/>
            <person name="Wang H."/>
            <person name="Wang J."/>
            <person name="Sun R."/>
            <person name="Wu J."/>
            <person name="Liu S."/>
            <person name="Bai Y."/>
            <person name="Mun J.H."/>
            <person name="Bancroft I."/>
            <person name="Cheng F."/>
            <person name="Huang S."/>
            <person name="Li X."/>
            <person name="Hua W."/>
            <person name="Wang J."/>
            <person name="Wang X."/>
            <person name="Freeling M."/>
            <person name="Pires J.C."/>
            <person name="Paterson A.H."/>
            <person name="Chalhoub B."/>
            <person name="Wang B."/>
            <person name="Hayward A."/>
            <person name="Sharpe A.G."/>
            <person name="Park B.S."/>
            <person name="Weisshaar B."/>
            <person name="Liu B."/>
            <person name="Li B."/>
            <person name="Liu B."/>
            <person name="Tong C."/>
            <person name="Song C."/>
            <person name="Duran C."/>
            <person name="Peng C."/>
            <person name="Geng C."/>
            <person name="Koh C."/>
            <person name="Lin C."/>
            <person name="Edwards D."/>
            <person name="Mu D."/>
            <person name="Shen D."/>
            <person name="Soumpourou E."/>
            <person name="Li F."/>
            <person name="Fraser F."/>
            <person name="Conant G."/>
            <person name="Lassalle G."/>
            <person name="King G.J."/>
            <person name="Bonnema G."/>
            <person name="Tang H."/>
            <person name="Wang H."/>
            <person name="Belcram H."/>
            <person name="Zhou H."/>
            <person name="Hirakawa H."/>
            <person name="Abe H."/>
            <person name="Guo H."/>
            <person name="Wang H."/>
            <person name="Jin H."/>
            <person name="Parkin I.A."/>
            <person name="Batley J."/>
            <person name="Kim J.S."/>
            <person name="Just J."/>
            <person name="Li J."/>
            <person name="Xu J."/>
            <person name="Deng J."/>
            <person name="Kim J.A."/>
            <person name="Li J."/>
            <person name="Yu J."/>
            <person name="Meng J."/>
            <person name="Wang J."/>
            <person name="Min J."/>
            <person name="Poulain J."/>
            <person name="Wang J."/>
            <person name="Hatakeyama K."/>
            <person name="Wu K."/>
            <person name="Wang L."/>
            <person name="Fang L."/>
            <person name="Trick M."/>
            <person name="Links M.G."/>
            <person name="Zhao M."/>
            <person name="Jin M."/>
            <person name="Ramchiary N."/>
            <person name="Drou N."/>
            <person name="Berkman P.J."/>
            <person name="Cai Q."/>
            <person name="Huang Q."/>
            <person name="Li R."/>
            <person name="Tabata S."/>
            <person name="Cheng S."/>
            <person name="Zhang S."/>
            <person name="Zhang S."/>
            <person name="Huang S."/>
            <person name="Sato S."/>
            <person name="Sun S."/>
            <person name="Kwon S.J."/>
            <person name="Choi S.R."/>
            <person name="Lee T.H."/>
            <person name="Fan W."/>
            <person name="Zhao X."/>
            <person name="Tan X."/>
            <person name="Xu X."/>
            <person name="Wang Y."/>
            <person name="Qiu Y."/>
            <person name="Yin Y."/>
            <person name="Li Y."/>
            <person name="Du Y."/>
            <person name="Liao Y."/>
            <person name="Lim Y."/>
            <person name="Narusaka Y."/>
            <person name="Wang Y."/>
            <person name="Wang Z."/>
            <person name="Li Z."/>
            <person name="Wang Z."/>
            <person name="Xiong Z."/>
            <person name="Zhang Z."/>
        </authorList>
    </citation>
    <scope>NUCLEOTIDE SEQUENCE [LARGE SCALE GENOMIC DNA]</scope>
    <source>
        <strain evidence="2 3">cv. Chiifu-401-42</strain>
    </source>
</reference>
<feature type="region of interest" description="Disordered" evidence="1">
    <location>
        <begin position="165"/>
        <end position="188"/>
    </location>
</feature>
<dbReference type="Proteomes" id="UP000011750">
    <property type="component" value="Chromosome A03"/>
</dbReference>
<feature type="region of interest" description="Disordered" evidence="1">
    <location>
        <begin position="35"/>
        <end position="63"/>
    </location>
</feature>
<organism evidence="2 3">
    <name type="scientific">Brassica campestris</name>
    <name type="common">Field mustard</name>
    <dbReference type="NCBI Taxonomy" id="3711"/>
    <lineage>
        <taxon>Eukaryota</taxon>
        <taxon>Viridiplantae</taxon>
        <taxon>Streptophyta</taxon>
        <taxon>Embryophyta</taxon>
        <taxon>Tracheophyta</taxon>
        <taxon>Spermatophyta</taxon>
        <taxon>Magnoliopsida</taxon>
        <taxon>eudicotyledons</taxon>
        <taxon>Gunneridae</taxon>
        <taxon>Pentapetalae</taxon>
        <taxon>rosids</taxon>
        <taxon>malvids</taxon>
        <taxon>Brassicales</taxon>
        <taxon>Brassicaceae</taxon>
        <taxon>Brassiceae</taxon>
        <taxon>Brassica</taxon>
    </lineage>
</organism>
<evidence type="ECO:0000313" key="3">
    <source>
        <dbReference type="Proteomes" id="UP000011750"/>
    </source>
</evidence>
<dbReference type="Gramene" id="Bra023996.1">
    <property type="protein sequence ID" value="Bra023996.1-P"/>
    <property type="gene ID" value="Bra023996"/>
</dbReference>
<protein>
    <submittedName>
        <fullName evidence="2">Uncharacterized protein</fullName>
    </submittedName>
</protein>
<feature type="compositionally biased region" description="Polar residues" evidence="1">
    <location>
        <begin position="43"/>
        <end position="61"/>
    </location>
</feature>
<reference evidence="2 3" key="2">
    <citation type="journal article" date="2018" name="Hortic Res">
        <title>Improved Brassica rapa reference genome by single-molecule sequencing and chromosome conformation capture technologies.</title>
        <authorList>
            <person name="Zhang L."/>
            <person name="Cai X."/>
            <person name="Wu J."/>
            <person name="Liu M."/>
            <person name="Grob S."/>
            <person name="Cheng F."/>
            <person name="Liang J."/>
            <person name="Cai C."/>
            <person name="Liu Z."/>
            <person name="Liu B."/>
            <person name="Wang F."/>
            <person name="Li S."/>
            <person name="Liu F."/>
            <person name="Li X."/>
            <person name="Cheng L."/>
            <person name="Yang W."/>
            <person name="Li M.H."/>
            <person name="Grossniklaus U."/>
            <person name="Zheng H."/>
            <person name="Wang X."/>
        </authorList>
    </citation>
    <scope>NUCLEOTIDE SEQUENCE [LARGE SCALE GENOMIC DNA]</scope>
    <source>
        <strain evidence="2 3">cv. Chiifu-401-42</strain>
    </source>
</reference>
<dbReference type="AlphaFoldDB" id="M4E5E2"/>